<keyword evidence="5" id="KW-0813">Transport</keyword>
<proteinExistence type="inferred from homology"/>
<feature type="compositionally biased region" description="Polar residues" evidence="6">
    <location>
        <begin position="1185"/>
        <end position="1235"/>
    </location>
</feature>
<evidence type="ECO:0000313" key="11">
    <source>
        <dbReference type="Proteomes" id="UP000319817"/>
    </source>
</evidence>
<feature type="signal peptide" evidence="7">
    <location>
        <begin position="1"/>
        <end position="18"/>
    </location>
</feature>
<dbReference type="PANTHER" id="PTHR30332:SF24">
    <property type="entry name" value="SECRETIN GSPD-RELATED"/>
    <property type="match status" value="1"/>
</dbReference>
<dbReference type="GO" id="GO:0009279">
    <property type="term" value="C:cell outer membrane"/>
    <property type="evidence" value="ECO:0007669"/>
    <property type="project" value="UniProtKB-SubCell"/>
</dbReference>
<feature type="compositionally biased region" description="Low complexity" evidence="6">
    <location>
        <begin position="1288"/>
        <end position="1306"/>
    </location>
</feature>
<evidence type="ECO:0000256" key="7">
    <source>
        <dbReference type="SAM" id="SignalP"/>
    </source>
</evidence>
<comment type="subcellular location">
    <subcellularLocation>
        <location evidence="5">Cell outer membrane</location>
    </subcellularLocation>
    <subcellularLocation>
        <location evidence="1">Membrane</location>
    </subcellularLocation>
</comment>
<feature type="region of interest" description="Disordered" evidence="6">
    <location>
        <begin position="1164"/>
        <end position="1239"/>
    </location>
</feature>
<feature type="region of interest" description="Disordered" evidence="6">
    <location>
        <begin position="1251"/>
        <end position="1314"/>
    </location>
</feature>
<dbReference type="InterPro" id="IPR005644">
    <property type="entry name" value="NolW-like"/>
</dbReference>
<dbReference type="InterPro" id="IPR038591">
    <property type="entry name" value="NolW-like_sf"/>
</dbReference>
<comment type="similarity">
    <text evidence="4">Belongs to the bacterial secretin family.</text>
</comment>
<dbReference type="Pfam" id="PF03958">
    <property type="entry name" value="Secretin_N"/>
    <property type="match status" value="4"/>
</dbReference>
<dbReference type="Pfam" id="PF00263">
    <property type="entry name" value="Secretin"/>
    <property type="match status" value="1"/>
</dbReference>
<dbReference type="Proteomes" id="UP000319817">
    <property type="component" value="Chromosome"/>
</dbReference>
<dbReference type="InterPro" id="IPR050810">
    <property type="entry name" value="Bact_Secretion_Sys_Channel"/>
</dbReference>
<evidence type="ECO:0000313" key="10">
    <source>
        <dbReference type="EMBL" id="QDT11631.1"/>
    </source>
</evidence>
<organism evidence="10 11">
    <name type="scientific">Stieleria marina</name>
    <dbReference type="NCBI Taxonomy" id="1930275"/>
    <lineage>
        <taxon>Bacteria</taxon>
        <taxon>Pseudomonadati</taxon>
        <taxon>Planctomycetota</taxon>
        <taxon>Planctomycetia</taxon>
        <taxon>Pirellulales</taxon>
        <taxon>Pirellulaceae</taxon>
        <taxon>Stieleria</taxon>
    </lineage>
</organism>
<feature type="compositionally biased region" description="Polar residues" evidence="6">
    <location>
        <begin position="1251"/>
        <end position="1275"/>
    </location>
</feature>
<evidence type="ECO:0000256" key="5">
    <source>
        <dbReference type="RuleBase" id="RU004004"/>
    </source>
</evidence>
<protein>
    <submittedName>
        <fullName evidence="10">Type II secretion system protein D</fullName>
    </submittedName>
</protein>
<feature type="chain" id="PRO_5022210988" evidence="7">
    <location>
        <begin position="19"/>
        <end position="1314"/>
    </location>
</feature>
<keyword evidence="11" id="KW-1185">Reference proteome</keyword>
<feature type="domain" description="NolW-like" evidence="9">
    <location>
        <begin position="404"/>
        <end position="477"/>
    </location>
</feature>
<reference evidence="10 11" key="1">
    <citation type="submission" date="2019-02" db="EMBL/GenBank/DDBJ databases">
        <title>Deep-cultivation of Planctomycetes and their phenomic and genomic characterization uncovers novel biology.</title>
        <authorList>
            <person name="Wiegand S."/>
            <person name="Jogler M."/>
            <person name="Boedeker C."/>
            <person name="Pinto D."/>
            <person name="Vollmers J."/>
            <person name="Rivas-Marin E."/>
            <person name="Kohn T."/>
            <person name="Peeters S.H."/>
            <person name="Heuer A."/>
            <person name="Rast P."/>
            <person name="Oberbeckmann S."/>
            <person name="Bunk B."/>
            <person name="Jeske O."/>
            <person name="Meyerdierks A."/>
            <person name="Storesund J.E."/>
            <person name="Kallscheuer N."/>
            <person name="Luecker S."/>
            <person name="Lage O.M."/>
            <person name="Pohl T."/>
            <person name="Merkel B.J."/>
            <person name="Hornburger P."/>
            <person name="Mueller R.-W."/>
            <person name="Bruemmer F."/>
            <person name="Labrenz M."/>
            <person name="Spormann A.M."/>
            <person name="Op den Camp H."/>
            <person name="Overmann J."/>
            <person name="Amann R."/>
            <person name="Jetten M.S.M."/>
            <person name="Mascher T."/>
            <person name="Medema M.H."/>
            <person name="Devos D.P."/>
            <person name="Kaster A.-K."/>
            <person name="Ovreas L."/>
            <person name="Rohde M."/>
            <person name="Galperin M.Y."/>
            <person name="Jogler C."/>
        </authorList>
    </citation>
    <scope>NUCLEOTIDE SEQUENCE [LARGE SCALE GENOMIC DNA]</scope>
    <source>
        <strain evidence="10 11">K23_9</strain>
    </source>
</reference>
<evidence type="ECO:0000259" key="9">
    <source>
        <dbReference type="Pfam" id="PF03958"/>
    </source>
</evidence>
<evidence type="ECO:0000259" key="8">
    <source>
        <dbReference type="Pfam" id="PF00263"/>
    </source>
</evidence>
<keyword evidence="2 7" id="KW-0732">Signal</keyword>
<evidence type="ECO:0000256" key="4">
    <source>
        <dbReference type="RuleBase" id="RU004003"/>
    </source>
</evidence>
<feature type="domain" description="NolW-like" evidence="9">
    <location>
        <begin position="486"/>
        <end position="579"/>
    </location>
</feature>
<evidence type="ECO:0000256" key="6">
    <source>
        <dbReference type="SAM" id="MobiDB-lite"/>
    </source>
</evidence>
<accession>A0A517NWY9</accession>
<dbReference type="PRINTS" id="PR00811">
    <property type="entry name" value="BCTERIALGSPD"/>
</dbReference>
<name>A0A517NWY9_9BACT</name>
<feature type="domain" description="Type II/III secretion system secretin-like" evidence="8">
    <location>
        <begin position="869"/>
        <end position="1038"/>
    </location>
</feature>
<dbReference type="PANTHER" id="PTHR30332">
    <property type="entry name" value="PROBABLE GENERAL SECRETION PATHWAY PROTEIN D"/>
    <property type="match status" value="1"/>
</dbReference>
<feature type="domain" description="NolW-like" evidence="9">
    <location>
        <begin position="585"/>
        <end position="672"/>
    </location>
</feature>
<dbReference type="EMBL" id="CP036526">
    <property type="protein sequence ID" value="QDT11631.1"/>
    <property type="molecule type" value="Genomic_DNA"/>
</dbReference>
<dbReference type="Gene3D" id="3.30.1370.120">
    <property type="match status" value="5"/>
</dbReference>
<keyword evidence="3" id="KW-0472">Membrane</keyword>
<sequence length="1314" mass="138519" precursor="true">MRQYLACLLGLGVTITSAQPLRAQFEMPADPATHTQVSHVVSAAAKQTDAPQVKKLRAPASQVTEIATALSLRYSGLADVQISPDVRNQTLIVMAPQSVQPKIAQQVVDMLTASGVRKSAMQMQGGIQVDLAHIGWRQFEQALQAADGGGTPVTTSRNGQSATYQLMSETLQGTTIHVSRETNSIRIETPAASAQAWQKLVGYLDQSPTRSDELVQVVRMVNAEQAPVQRAVYLLHNLNDGSSPQAKAPSRRGNPMFRTAAFQQDSGPGGDAGPAPADGEDGGSGVIGDAQIQFVPELGQIIVRGTKRDVDRIKAVIDDIEKASVLTQPKVDIVKLSHADANAVATLLSQLYEDVLSTRQGEVSITSLDSPNALLLIGREEAIAALKDLIAKIDKPVEAESRLRVFRLQNASAADAEATINGFFVDQPTAGGGGDQRPGIGPRVRVLADYRTNSLVISAAPRDMTEVTRLINDLDVQDIEATNQIKVFPLNNAAAEDLAETLQEAINGDGEGGNDNLTPASTSLSIVALDTDGNRIVSSGILAGATVTADTGANAIVVRAPAPSMSLIAELIRQLDKAPGIDSLVKVFTIENGDAQQLTTALSTLFGDEAATSGTTIGAGNTAGLPPTTASAESTLVPLRFSPDIRTNSIIASGSAADLEVVESILLRLDSEGFAERITEVIWLRHNDATVISDAVTNYVTSRRQSQSNITQYQAGLGPYDLVDRDLIVVPEVNSNSLLLSVSPRMYEDVRRLIDRLDRRRPMVLIKVMLAEVTLDDTFEIGGELGLQDSLVFDRGLGVANAPGSVAAGTPGFNFNNAGVNNVNTTSRGTLAAGGMSAFGLGTTNSAIGYGGFVLNAASESVSLLMRTLHEANRLQILSRPQVMTMDNTPSLIRVGRKVARVTDIVNNGNAGTQVVTEDIDVGLILQVTPRVGADGLITMNVDITRSARDTANGTFVPTGDGGTVFIDDIIDTTAQSTLTAYTGQTVVFGGLIQKSRGNISRRVPVMADIPLLGNLFKYDTETETRNELLVVMTPMLINGDQDLDYVKKVESSRMSWCLADVVEAHGDVGLSGGYGLWGPAVGNTIYPDIHPTVANEVVVSDQPLHGGANGSQIINDPTGQFGSGTATGEVIPSYDAMPQSNSVVNPGMDAGLIDQAPVSVEQFRSAPAVSSPESLPTPGPATAPNFTDGASMSPANSRTANAQPVDSGQSPLMQVSFAGSPQDKTSTKPSSHNANALWWDNGATDTTALASASEPATQAAPTAWNGQAVENTTEQSKKFFPTPKWQSSKTEAPASESSASTLLPAISPRSWIR</sequence>
<evidence type="ECO:0000256" key="3">
    <source>
        <dbReference type="ARBA" id="ARBA00023136"/>
    </source>
</evidence>
<dbReference type="GO" id="GO:0015627">
    <property type="term" value="C:type II protein secretion system complex"/>
    <property type="evidence" value="ECO:0007669"/>
    <property type="project" value="TreeGrafter"/>
</dbReference>
<gene>
    <name evidence="10" type="primary">pulD_2</name>
    <name evidence="10" type="ORF">K239x_36310</name>
</gene>
<dbReference type="InterPro" id="IPR004846">
    <property type="entry name" value="T2SS/T3SS_dom"/>
</dbReference>
<evidence type="ECO:0000256" key="1">
    <source>
        <dbReference type="ARBA" id="ARBA00004370"/>
    </source>
</evidence>
<dbReference type="InterPro" id="IPR001775">
    <property type="entry name" value="GspD/PilQ"/>
</dbReference>
<evidence type="ECO:0000256" key="2">
    <source>
        <dbReference type="ARBA" id="ARBA00022729"/>
    </source>
</evidence>
<dbReference type="GO" id="GO:0009306">
    <property type="term" value="P:protein secretion"/>
    <property type="evidence" value="ECO:0007669"/>
    <property type="project" value="InterPro"/>
</dbReference>
<feature type="domain" description="NolW-like" evidence="9">
    <location>
        <begin position="332"/>
        <end position="397"/>
    </location>
</feature>
<feature type="region of interest" description="Disordered" evidence="6">
    <location>
        <begin position="260"/>
        <end position="283"/>
    </location>
</feature>